<protein>
    <submittedName>
        <fullName evidence="7">Sigma-70 family RNA polymerase sigma factor</fullName>
    </submittedName>
</protein>
<dbReference type="Pfam" id="PF04542">
    <property type="entry name" value="Sigma70_r2"/>
    <property type="match status" value="1"/>
</dbReference>
<dbReference type="PANTHER" id="PTHR43133">
    <property type="entry name" value="RNA POLYMERASE ECF-TYPE SIGMA FACTO"/>
    <property type="match status" value="1"/>
</dbReference>
<comment type="similarity">
    <text evidence="1">Belongs to the sigma-70 factor family. ECF subfamily.</text>
</comment>
<evidence type="ECO:0000313" key="8">
    <source>
        <dbReference type="Proteomes" id="UP000799092"/>
    </source>
</evidence>
<evidence type="ECO:0000256" key="1">
    <source>
        <dbReference type="ARBA" id="ARBA00010641"/>
    </source>
</evidence>
<sequence length="175" mass="20870">MGEEELNQLYLKHKGRVYNLVLYYVKDPYLSEDIAHEVLLKCYFNREKFSGHCSINTWMNRVTVNHCIDYLRSSHMKKITPSENIDSLLNQQLTLEDTVVIYIDNENLRKQIDLLPSIYVEVLNLYYFKNYSIKEIHSVLKLNVSTVKTRLYRAKKTLRKMYDNDEEFSTLISSR</sequence>
<dbReference type="GO" id="GO:0003677">
    <property type="term" value="F:DNA binding"/>
    <property type="evidence" value="ECO:0007669"/>
    <property type="project" value="InterPro"/>
</dbReference>
<keyword evidence="3" id="KW-0731">Sigma factor</keyword>
<dbReference type="Proteomes" id="UP000799092">
    <property type="component" value="Unassembled WGS sequence"/>
</dbReference>
<evidence type="ECO:0000313" key="7">
    <source>
        <dbReference type="EMBL" id="MRH42079.1"/>
    </source>
</evidence>
<accession>A0A6A8DE12</accession>
<dbReference type="NCBIfam" id="TIGR02937">
    <property type="entry name" value="sigma70-ECF"/>
    <property type="match status" value="1"/>
</dbReference>
<dbReference type="Gene3D" id="1.10.1740.10">
    <property type="match status" value="1"/>
</dbReference>
<dbReference type="Gene3D" id="1.10.10.10">
    <property type="entry name" value="Winged helix-like DNA-binding domain superfamily/Winged helix DNA-binding domain"/>
    <property type="match status" value="1"/>
</dbReference>
<dbReference type="GO" id="GO:0016987">
    <property type="term" value="F:sigma factor activity"/>
    <property type="evidence" value="ECO:0007669"/>
    <property type="project" value="UniProtKB-KW"/>
</dbReference>
<evidence type="ECO:0000259" key="5">
    <source>
        <dbReference type="Pfam" id="PF04542"/>
    </source>
</evidence>
<dbReference type="AlphaFoldDB" id="A0A6A8DE12"/>
<dbReference type="PANTHER" id="PTHR43133:SF60">
    <property type="entry name" value="RNA POLYMERASE SIGMA FACTOR SIGV"/>
    <property type="match status" value="1"/>
</dbReference>
<dbReference type="InterPro" id="IPR013324">
    <property type="entry name" value="RNA_pol_sigma_r3/r4-like"/>
</dbReference>
<keyword evidence="8" id="KW-1185">Reference proteome</keyword>
<evidence type="ECO:0000256" key="4">
    <source>
        <dbReference type="ARBA" id="ARBA00023163"/>
    </source>
</evidence>
<comment type="caution">
    <text evidence="7">The sequence shown here is derived from an EMBL/GenBank/DDBJ whole genome shotgun (WGS) entry which is preliminary data.</text>
</comment>
<dbReference type="InterPro" id="IPR014284">
    <property type="entry name" value="RNA_pol_sigma-70_dom"/>
</dbReference>
<feature type="domain" description="RNA polymerase sigma factor 70 region 4 type 2" evidence="6">
    <location>
        <begin position="106"/>
        <end position="158"/>
    </location>
</feature>
<dbReference type="OrthoDB" id="9794508at2"/>
<name>A0A6A8DE12_9BACI</name>
<dbReference type="InterPro" id="IPR036388">
    <property type="entry name" value="WH-like_DNA-bd_sf"/>
</dbReference>
<dbReference type="InterPro" id="IPR039425">
    <property type="entry name" value="RNA_pol_sigma-70-like"/>
</dbReference>
<dbReference type="InterPro" id="IPR013249">
    <property type="entry name" value="RNA_pol_sigma70_r4_t2"/>
</dbReference>
<dbReference type="SUPFAM" id="SSF88659">
    <property type="entry name" value="Sigma3 and sigma4 domains of RNA polymerase sigma factors"/>
    <property type="match status" value="1"/>
</dbReference>
<dbReference type="RefSeq" id="WP_153735729.1">
    <property type="nucleotide sequence ID" value="NZ_WJNG01000003.1"/>
</dbReference>
<keyword evidence="2" id="KW-0805">Transcription regulation</keyword>
<evidence type="ECO:0000256" key="3">
    <source>
        <dbReference type="ARBA" id="ARBA00023082"/>
    </source>
</evidence>
<reference evidence="7" key="1">
    <citation type="submission" date="2019-11" db="EMBL/GenBank/DDBJ databases">
        <authorList>
            <person name="Li J."/>
        </authorList>
    </citation>
    <scope>NUCLEOTIDE SEQUENCE</scope>
    <source>
        <strain evidence="7">B6B</strain>
    </source>
</reference>
<dbReference type="InterPro" id="IPR013325">
    <property type="entry name" value="RNA_pol_sigma_r2"/>
</dbReference>
<evidence type="ECO:0000256" key="2">
    <source>
        <dbReference type="ARBA" id="ARBA00023015"/>
    </source>
</evidence>
<gene>
    <name evidence="7" type="ORF">GH741_05245</name>
</gene>
<evidence type="ECO:0000259" key="6">
    <source>
        <dbReference type="Pfam" id="PF08281"/>
    </source>
</evidence>
<dbReference type="CDD" id="cd06171">
    <property type="entry name" value="Sigma70_r4"/>
    <property type="match status" value="1"/>
</dbReference>
<proteinExistence type="inferred from homology"/>
<organism evidence="7 8">
    <name type="scientific">Aquibacillus halophilus</name>
    <dbReference type="NCBI Taxonomy" id="930132"/>
    <lineage>
        <taxon>Bacteria</taxon>
        <taxon>Bacillati</taxon>
        <taxon>Bacillota</taxon>
        <taxon>Bacilli</taxon>
        <taxon>Bacillales</taxon>
        <taxon>Bacillaceae</taxon>
        <taxon>Aquibacillus</taxon>
    </lineage>
</organism>
<dbReference type="SUPFAM" id="SSF88946">
    <property type="entry name" value="Sigma2 domain of RNA polymerase sigma factors"/>
    <property type="match status" value="1"/>
</dbReference>
<dbReference type="EMBL" id="WJNG01000003">
    <property type="protein sequence ID" value="MRH42079.1"/>
    <property type="molecule type" value="Genomic_DNA"/>
</dbReference>
<dbReference type="GO" id="GO:0006352">
    <property type="term" value="P:DNA-templated transcription initiation"/>
    <property type="evidence" value="ECO:0007669"/>
    <property type="project" value="InterPro"/>
</dbReference>
<dbReference type="InterPro" id="IPR007627">
    <property type="entry name" value="RNA_pol_sigma70_r2"/>
</dbReference>
<keyword evidence="4" id="KW-0804">Transcription</keyword>
<dbReference type="Pfam" id="PF08281">
    <property type="entry name" value="Sigma70_r4_2"/>
    <property type="match status" value="1"/>
</dbReference>
<feature type="domain" description="RNA polymerase sigma-70 region 2" evidence="5">
    <location>
        <begin position="9"/>
        <end position="73"/>
    </location>
</feature>